<protein>
    <submittedName>
        <fullName evidence="7">Bifunctional folylpolyglutamate synthase/dihydrofolate synthase</fullName>
    </submittedName>
</protein>
<keyword evidence="4" id="KW-0547">Nucleotide-binding</keyword>
<proteinExistence type="inferred from homology"/>
<evidence type="ECO:0000256" key="6">
    <source>
        <dbReference type="ARBA" id="ARBA00022842"/>
    </source>
</evidence>
<evidence type="ECO:0000256" key="1">
    <source>
        <dbReference type="ARBA" id="ARBA00008276"/>
    </source>
</evidence>
<dbReference type="SUPFAM" id="SSF53244">
    <property type="entry name" value="MurD-like peptide ligases, peptide-binding domain"/>
    <property type="match status" value="1"/>
</dbReference>
<dbReference type="GO" id="GO:0008841">
    <property type="term" value="F:dihydrofolate synthase activity"/>
    <property type="evidence" value="ECO:0007669"/>
    <property type="project" value="TreeGrafter"/>
</dbReference>
<keyword evidence="8" id="KW-1185">Reference proteome</keyword>
<evidence type="ECO:0000256" key="4">
    <source>
        <dbReference type="ARBA" id="ARBA00022741"/>
    </source>
</evidence>
<dbReference type="OrthoDB" id="9809356at2"/>
<evidence type="ECO:0000313" key="8">
    <source>
        <dbReference type="Proteomes" id="UP000298458"/>
    </source>
</evidence>
<evidence type="ECO:0000256" key="5">
    <source>
        <dbReference type="ARBA" id="ARBA00022840"/>
    </source>
</evidence>
<keyword evidence="3" id="KW-0479">Metal-binding</keyword>
<evidence type="ECO:0000256" key="3">
    <source>
        <dbReference type="ARBA" id="ARBA00022723"/>
    </source>
</evidence>
<keyword evidence="5" id="KW-0067">ATP-binding</keyword>
<keyword evidence="6" id="KW-0460">Magnesium</keyword>
<keyword evidence="2" id="KW-0436">Ligase</keyword>
<evidence type="ECO:0000256" key="2">
    <source>
        <dbReference type="ARBA" id="ARBA00022598"/>
    </source>
</evidence>
<organism evidence="7 8">
    <name type="scientific">Leptospira fletcheri</name>
    <dbReference type="NCBI Taxonomy" id="2484981"/>
    <lineage>
        <taxon>Bacteria</taxon>
        <taxon>Pseudomonadati</taxon>
        <taxon>Spirochaetota</taxon>
        <taxon>Spirochaetia</taxon>
        <taxon>Leptospirales</taxon>
        <taxon>Leptospiraceae</taxon>
        <taxon>Leptospira</taxon>
    </lineage>
</organism>
<gene>
    <name evidence="7" type="ORF">EHO60_08155</name>
</gene>
<dbReference type="AlphaFoldDB" id="A0A4R9GJ88"/>
<accession>A0A4R9GJ88</accession>
<dbReference type="InterPro" id="IPR001645">
    <property type="entry name" value="Folylpolyglutamate_synth"/>
</dbReference>
<reference evidence="7" key="1">
    <citation type="journal article" date="2019" name="PLoS Negl. Trop. Dis.">
        <title>Revisiting the worldwide diversity of Leptospira species in the environment.</title>
        <authorList>
            <person name="Vincent A.T."/>
            <person name="Schiettekatte O."/>
            <person name="Bourhy P."/>
            <person name="Veyrier F.J."/>
            <person name="Picardeau M."/>
        </authorList>
    </citation>
    <scope>NUCLEOTIDE SEQUENCE [LARGE SCALE GENOMIC DNA]</scope>
    <source>
        <strain evidence="7">SSW15</strain>
    </source>
</reference>
<dbReference type="Proteomes" id="UP000298458">
    <property type="component" value="Unassembled WGS sequence"/>
</dbReference>
<dbReference type="PANTHER" id="PTHR11136:SF0">
    <property type="entry name" value="DIHYDROFOLATE SYNTHETASE-RELATED"/>
    <property type="match status" value="1"/>
</dbReference>
<dbReference type="InterPro" id="IPR036615">
    <property type="entry name" value="Mur_ligase_C_dom_sf"/>
</dbReference>
<dbReference type="RefSeq" id="WP_135767629.1">
    <property type="nucleotide sequence ID" value="NZ_RQET01000004.1"/>
</dbReference>
<name>A0A4R9GJ88_9LEPT</name>
<sequence>MQESGFLEFGSKLINLEKTRNFNVFKEYSLESFRIFLDKYGWRERKKPRLRISVVGTNGKGSVSHFLAQIFVRLGLGTGLYTSPHLLDPRERIRKSPDLAPISDLDLKKLSDRIFQKSNLSELAELSWFEWFTLGAFVHFESEDLEIQIFEAGLGGRLDATRLAEADVVVLCSIGEDHKSILGDTKAKILQEKLNIAGSKTGLLLSMEHPENLDADVRDFCTAKGIEVAFYPEKTAKISYLDYNLNFSAWAVEKAIRFFHRLPFLETASLQGESWLFGKTDFTLFGDSEIRFSPPPGRLELLSIDPEIVFDPAHNPDAIRTTLEDASSRFSRKSANVIAGFLPDKDGETMAEEILSYCRKNGTEATFLGGAEFKLPKGYESFLLRPSDFSHKLFSFADKGVLILGSFRLYKYVIDAVKGFSHKDQKR</sequence>
<dbReference type="SUPFAM" id="SSF53623">
    <property type="entry name" value="MurD-like peptide ligases, catalytic domain"/>
    <property type="match status" value="1"/>
</dbReference>
<dbReference type="EMBL" id="RQET01000004">
    <property type="protein sequence ID" value="TGK12226.1"/>
    <property type="molecule type" value="Genomic_DNA"/>
</dbReference>
<dbReference type="GO" id="GO:0046872">
    <property type="term" value="F:metal ion binding"/>
    <property type="evidence" value="ECO:0007669"/>
    <property type="project" value="UniProtKB-KW"/>
</dbReference>
<comment type="similarity">
    <text evidence="1">Belongs to the folylpolyglutamate synthase family.</text>
</comment>
<comment type="caution">
    <text evidence="7">The sequence shown here is derived from an EMBL/GenBank/DDBJ whole genome shotgun (WGS) entry which is preliminary data.</text>
</comment>
<dbReference type="GO" id="GO:0005737">
    <property type="term" value="C:cytoplasm"/>
    <property type="evidence" value="ECO:0007669"/>
    <property type="project" value="TreeGrafter"/>
</dbReference>
<dbReference type="GO" id="GO:0004326">
    <property type="term" value="F:tetrahydrofolylpolyglutamate synthase activity"/>
    <property type="evidence" value="ECO:0007669"/>
    <property type="project" value="InterPro"/>
</dbReference>
<dbReference type="InterPro" id="IPR036565">
    <property type="entry name" value="Mur-like_cat_sf"/>
</dbReference>
<evidence type="ECO:0000313" key="7">
    <source>
        <dbReference type="EMBL" id="TGK12226.1"/>
    </source>
</evidence>
<dbReference type="Gene3D" id="3.40.1190.10">
    <property type="entry name" value="Mur-like, catalytic domain"/>
    <property type="match status" value="1"/>
</dbReference>
<dbReference type="PANTHER" id="PTHR11136">
    <property type="entry name" value="FOLYLPOLYGLUTAMATE SYNTHASE-RELATED"/>
    <property type="match status" value="1"/>
</dbReference>
<dbReference type="NCBIfam" id="TIGR01499">
    <property type="entry name" value="folC"/>
    <property type="match status" value="1"/>
</dbReference>
<dbReference type="GO" id="GO:0005524">
    <property type="term" value="F:ATP binding"/>
    <property type="evidence" value="ECO:0007669"/>
    <property type="project" value="UniProtKB-KW"/>
</dbReference>
<dbReference type="Gene3D" id="3.90.190.20">
    <property type="entry name" value="Mur ligase, C-terminal domain"/>
    <property type="match status" value="1"/>
</dbReference>